<dbReference type="Gene3D" id="3.40.190.10">
    <property type="entry name" value="Periplasmic binding protein-like II"/>
    <property type="match status" value="2"/>
</dbReference>
<evidence type="ECO:0000259" key="3">
    <source>
        <dbReference type="SMART" id="SM00062"/>
    </source>
</evidence>
<dbReference type="EMBL" id="FSRJ01000005">
    <property type="protein sequence ID" value="SIO25398.1"/>
    <property type="molecule type" value="Genomic_DNA"/>
</dbReference>
<evidence type="ECO:0000256" key="1">
    <source>
        <dbReference type="ARBA" id="ARBA00022729"/>
    </source>
</evidence>
<dbReference type="OrthoDB" id="4633994at2"/>
<dbReference type="PANTHER" id="PTHR35936:SF17">
    <property type="entry name" value="ARGININE-BINDING EXTRACELLULAR PROTEIN ARTP"/>
    <property type="match status" value="1"/>
</dbReference>
<dbReference type="STRING" id="232089.SAMN05443544_3531"/>
<protein>
    <submittedName>
        <fullName evidence="4">Amino acid ABC transporter substrate-binding protein, PAAT family</fullName>
    </submittedName>
</protein>
<sequence>MHSRRLLIPTVAAAAAAVLLLSGCVDNTTGGGEPATDASAPTIAVDEAAAALLPADIADSGKLVVGTDAAYAPNEFKDADGNPIGWDVDLVDALGAKLGLEVQYEIASFDKIIPSITGGTMDMGMSSFTDNAERQKQVDFVDYYSAGIQWAAPAGKTVDPDDACGLKVAVQATTYEHTDELPAKSQACVDAGKPAIQITPFDTQDAAANAVVLGQADAMSADSPVTGYAISQTDGKLEAAGEVFDSAPYGFPVEKGSELAAAVQTAMQSLIDDGTYGDILAEWGVESGGVDTIEINAGT</sequence>
<dbReference type="AlphaFoldDB" id="A0A1N6I004"/>
<keyword evidence="1 2" id="KW-0732">Signal</keyword>
<feature type="chain" id="PRO_5038463898" evidence="2">
    <location>
        <begin position="28"/>
        <end position="299"/>
    </location>
</feature>
<dbReference type="SMART" id="SM00062">
    <property type="entry name" value="PBPb"/>
    <property type="match status" value="1"/>
</dbReference>
<gene>
    <name evidence="4" type="ORF">SAMN05443544_3531</name>
</gene>
<dbReference type="SUPFAM" id="SSF53850">
    <property type="entry name" value="Periplasmic binding protein-like II"/>
    <property type="match status" value="1"/>
</dbReference>
<name>A0A1N6I004_9MICO</name>
<keyword evidence="5" id="KW-1185">Reference proteome</keyword>
<dbReference type="RefSeq" id="WP_074261676.1">
    <property type="nucleotide sequence ID" value="NZ_FSRJ01000005.1"/>
</dbReference>
<evidence type="ECO:0000313" key="5">
    <source>
        <dbReference type="Proteomes" id="UP000184699"/>
    </source>
</evidence>
<evidence type="ECO:0000313" key="4">
    <source>
        <dbReference type="EMBL" id="SIO25398.1"/>
    </source>
</evidence>
<reference evidence="5" key="1">
    <citation type="submission" date="2016-11" db="EMBL/GenBank/DDBJ databases">
        <authorList>
            <person name="Varghese N."/>
            <person name="Submissions S."/>
        </authorList>
    </citation>
    <scope>NUCLEOTIDE SEQUENCE [LARGE SCALE GENOMIC DNA]</scope>
    <source>
        <strain evidence="5">DSM 8595</strain>
    </source>
</reference>
<proteinExistence type="predicted"/>
<dbReference type="CDD" id="cd01004">
    <property type="entry name" value="PBP2_MidA_like"/>
    <property type="match status" value="1"/>
</dbReference>
<dbReference type="PANTHER" id="PTHR35936">
    <property type="entry name" value="MEMBRANE-BOUND LYTIC MUREIN TRANSGLYCOSYLASE F"/>
    <property type="match status" value="1"/>
</dbReference>
<dbReference type="PROSITE" id="PS51257">
    <property type="entry name" value="PROKAR_LIPOPROTEIN"/>
    <property type="match status" value="1"/>
</dbReference>
<feature type="domain" description="Solute-binding protein family 3/N-terminal" evidence="3">
    <location>
        <begin position="62"/>
        <end position="287"/>
    </location>
</feature>
<evidence type="ECO:0000256" key="2">
    <source>
        <dbReference type="SAM" id="SignalP"/>
    </source>
</evidence>
<organism evidence="4 5">
    <name type="scientific">Agromyces cerinus subsp. cerinus</name>
    <dbReference type="NCBI Taxonomy" id="232089"/>
    <lineage>
        <taxon>Bacteria</taxon>
        <taxon>Bacillati</taxon>
        <taxon>Actinomycetota</taxon>
        <taxon>Actinomycetes</taxon>
        <taxon>Micrococcales</taxon>
        <taxon>Microbacteriaceae</taxon>
        <taxon>Agromyces</taxon>
    </lineage>
</organism>
<accession>A0A1N6I004</accession>
<feature type="signal peptide" evidence="2">
    <location>
        <begin position="1"/>
        <end position="27"/>
    </location>
</feature>
<dbReference type="Pfam" id="PF00497">
    <property type="entry name" value="SBP_bac_3"/>
    <property type="match status" value="1"/>
</dbReference>
<dbReference type="InterPro" id="IPR001638">
    <property type="entry name" value="Solute-binding_3/MltF_N"/>
</dbReference>
<dbReference type="Proteomes" id="UP000184699">
    <property type="component" value="Unassembled WGS sequence"/>
</dbReference>